<dbReference type="Pfam" id="PF10545">
    <property type="entry name" value="MADF_DNA_bdg"/>
    <property type="match status" value="1"/>
</dbReference>
<dbReference type="PANTHER" id="PTHR21505">
    <property type="entry name" value="MADF DOMAIN-CONTAINING PROTEIN-RELATED"/>
    <property type="match status" value="1"/>
</dbReference>
<dbReference type="GeneID" id="107882573"/>
<dbReference type="PROSITE" id="PS51029">
    <property type="entry name" value="MADF"/>
    <property type="match status" value="1"/>
</dbReference>
<protein>
    <recommendedName>
        <fullName evidence="1">MADF domain-containing protein</fullName>
    </recommendedName>
</protein>
<dbReference type="PANTHER" id="PTHR21505:SF12">
    <property type="entry name" value="MADF DOMAIN-CONTAINING PROTEIN-RELATED"/>
    <property type="match status" value="1"/>
</dbReference>
<reference evidence="3" key="1">
    <citation type="submission" date="2010-06" db="EMBL/GenBank/DDBJ databases">
        <authorList>
            <person name="Jiang H."/>
            <person name="Abraham K."/>
            <person name="Ali S."/>
            <person name="Alsbrooks S.L."/>
            <person name="Anim B.N."/>
            <person name="Anosike U.S."/>
            <person name="Attaway T."/>
            <person name="Bandaranaike D.P."/>
            <person name="Battles P.K."/>
            <person name="Bell S.N."/>
            <person name="Bell A.V."/>
            <person name="Beltran B."/>
            <person name="Bickham C."/>
            <person name="Bustamante Y."/>
            <person name="Caleb T."/>
            <person name="Canada A."/>
            <person name="Cardenas V."/>
            <person name="Carter K."/>
            <person name="Chacko J."/>
            <person name="Chandrabose M.N."/>
            <person name="Chavez D."/>
            <person name="Chavez A."/>
            <person name="Chen L."/>
            <person name="Chu H.-S."/>
            <person name="Claassen K.J."/>
            <person name="Cockrell R."/>
            <person name="Collins M."/>
            <person name="Cooper J.A."/>
            <person name="Cree A."/>
            <person name="Curry S.M."/>
            <person name="Da Y."/>
            <person name="Dao M.D."/>
            <person name="Das B."/>
            <person name="Davila M.-L."/>
            <person name="Davy-Carroll L."/>
            <person name="Denson S."/>
            <person name="Dinh H."/>
            <person name="Ebong V.E."/>
            <person name="Edwards J.R."/>
            <person name="Egan A."/>
            <person name="El-Daye J."/>
            <person name="Escobedo L."/>
            <person name="Fernandez S."/>
            <person name="Fernando P.R."/>
            <person name="Flagg N."/>
            <person name="Forbes L.D."/>
            <person name="Fowler R.G."/>
            <person name="Fu Q."/>
            <person name="Gabisi R.A."/>
            <person name="Ganer J."/>
            <person name="Garbino Pronczuk A."/>
            <person name="Garcia R.M."/>
            <person name="Garner T."/>
            <person name="Garrett T.E."/>
            <person name="Gonzalez D.A."/>
            <person name="Hamid H."/>
            <person name="Hawkins E.S."/>
            <person name="Hirani K."/>
            <person name="Hogues M.E."/>
            <person name="Hollins B."/>
            <person name="Hsiao C.-H."/>
            <person name="Jabil R."/>
            <person name="James M.L."/>
            <person name="Jhangiani S.N."/>
            <person name="Johnson B."/>
            <person name="Johnson Q."/>
            <person name="Joshi V."/>
            <person name="Kalu J.B."/>
            <person name="Kam C."/>
            <person name="Kashfia A."/>
            <person name="Keebler J."/>
            <person name="Kisamo H."/>
            <person name="Kovar C.L."/>
            <person name="Lago L.A."/>
            <person name="Lai C.-Y."/>
            <person name="Laidlaw J."/>
            <person name="Lara F."/>
            <person name="Le T.-K."/>
            <person name="Lee S.L."/>
            <person name="Legall F.H."/>
            <person name="Lemon S.J."/>
            <person name="Lewis L.R."/>
            <person name="Li B."/>
            <person name="Liu Y."/>
            <person name="Liu Y.-S."/>
            <person name="Lopez J."/>
            <person name="Lozado R.J."/>
            <person name="Lu J."/>
            <person name="Madu R.C."/>
            <person name="Maheshwari M."/>
            <person name="Maheshwari R."/>
            <person name="Malloy K."/>
            <person name="Martinez E."/>
            <person name="Mathew T."/>
            <person name="Mercado I.C."/>
            <person name="Mercado C."/>
            <person name="Meyer B."/>
            <person name="Montgomery K."/>
            <person name="Morgan M.B."/>
            <person name="Munidasa M."/>
            <person name="Nazareth L.V."/>
            <person name="Nelson J."/>
            <person name="Ng B.M."/>
            <person name="Nguyen N.B."/>
            <person name="Nguyen P.Q."/>
            <person name="Nguyen T."/>
            <person name="Obregon M."/>
            <person name="Okwuonu G.O."/>
            <person name="Onwere C.G."/>
            <person name="Orozco G."/>
            <person name="Parra A."/>
            <person name="Patel S."/>
            <person name="Patil S."/>
            <person name="Perez A."/>
            <person name="Perez Y."/>
            <person name="Pham C."/>
            <person name="Primus E.L."/>
            <person name="Pu L.-L."/>
            <person name="Puazo M."/>
            <person name="Qin X."/>
            <person name="Quiroz J.B."/>
            <person name="Reese J."/>
            <person name="Richards S."/>
            <person name="Rives C.M."/>
            <person name="Robberts R."/>
            <person name="Ruiz S.J."/>
            <person name="Ruiz M.J."/>
            <person name="Santibanez J."/>
            <person name="Schneider B.W."/>
            <person name="Sisson I."/>
            <person name="Smith M."/>
            <person name="Sodergren E."/>
            <person name="Song X.-Z."/>
            <person name="Song B.B."/>
            <person name="Summersgill H."/>
            <person name="Thelus R."/>
            <person name="Thornton R.D."/>
            <person name="Trejos Z.Y."/>
            <person name="Usmani K."/>
            <person name="Vattathil S."/>
            <person name="Villasana D."/>
            <person name="Walker D.L."/>
            <person name="Wang S."/>
            <person name="Wang K."/>
            <person name="White C.S."/>
            <person name="Williams A.C."/>
            <person name="Williamson J."/>
            <person name="Wilson K."/>
            <person name="Woghiren I.O."/>
            <person name="Woodworth J.R."/>
            <person name="Worley K.C."/>
            <person name="Wright R.A."/>
            <person name="Wu W."/>
            <person name="Young L."/>
            <person name="Zhang L."/>
            <person name="Zhang J."/>
            <person name="Zhu Y."/>
            <person name="Muzny D.M."/>
            <person name="Weinstock G."/>
            <person name="Gibbs R.A."/>
        </authorList>
    </citation>
    <scope>NUCLEOTIDE SEQUENCE [LARGE SCALE GENOMIC DNA]</scope>
    <source>
        <strain evidence="3">LSR1</strain>
    </source>
</reference>
<evidence type="ECO:0000313" key="2">
    <source>
        <dbReference type="EnsemblMetazoa" id="XP_016656615.1"/>
    </source>
</evidence>
<dbReference type="RefSeq" id="XP_016656615.1">
    <property type="nucleotide sequence ID" value="XM_016801126.1"/>
</dbReference>
<dbReference type="EnsemblMetazoa" id="XM_016809469.2">
    <property type="protein sequence ID" value="XP_016664958.1"/>
    <property type="gene ID" value="LOC107885772"/>
</dbReference>
<organism evidence="2 3">
    <name type="scientific">Acyrthosiphon pisum</name>
    <name type="common">Pea aphid</name>
    <dbReference type="NCBI Taxonomy" id="7029"/>
    <lineage>
        <taxon>Eukaryota</taxon>
        <taxon>Metazoa</taxon>
        <taxon>Ecdysozoa</taxon>
        <taxon>Arthropoda</taxon>
        <taxon>Hexapoda</taxon>
        <taxon>Insecta</taxon>
        <taxon>Pterygota</taxon>
        <taxon>Neoptera</taxon>
        <taxon>Paraneoptera</taxon>
        <taxon>Hemiptera</taxon>
        <taxon>Sternorrhyncha</taxon>
        <taxon>Aphidomorpha</taxon>
        <taxon>Aphidoidea</taxon>
        <taxon>Aphididae</taxon>
        <taxon>Macrosiphini</taxon>
        <taxon>Acyrthosiphon</taxon>
    </lineage>
</organism>
<proteinExistence type="predicted"/>
<dbReference type="SMART" id="SM00595">
    <property type="entry name" value="MADF"/>
    <property type="match status" value="1"/>
</dbReference>
<accession>A0A8R2H4C9</accession>
<dbReference type="KEGG" id="api:107885772"/>
<dbReference type="AlphaFoldDB" id="A0A8R2H4C9"/>
<dbReference type="EnsemblMetazoa" id="XM_016801126.2">
    <property type="protein sequence ID" value="XP_016656615.1"/>
    <property type="gene ID" value="LOC107882573"/>
</dbReference>
<dbReference type="InterPro" id="IPR006578">
    <property type="entry name" value="MADF-dom"/>
</dbReference>
<sequence length="124" mass="14288">MEWSNDEVIEFLQLYEGYPQIWNPRHPGHKNRNIVHDAWKEIENKLSVKTDITEIKKKKDSLMATYRKLLNKVKASKGTGSGTKDVIQPDWFAYNAMSFLHGIYVAKKTISTEAAVASSINRFM</sequence>
<dbReference type="KEGG" id="api:107882573"/>
<name>A0A8R2H4C9_ACYPI</name>
<reference evidence="2" key="2">
    <citation type="submission" date="2022-06" db="UniProtKB">
        <authorList>
            <consortium name="EnsemblMetazoa"/>
        </authorList>
    </citation>
    <scope>IDENTIFICATION</scope>
</reference>
<dbReference type="Proteomes" id="UP000007819">
    <property type="component" value="Unassembled WGS sequence"/>
</dbReference>
<dbReference type="RefSeq" id="XP_016664958.1">
    <property type="nucleotide sequence ID" value="XM_016809469.1"/>
</dbReference>
<keyword evidence="3" id="KW-1185">Reference proteome</keyword>
<dbReference type="OrthoDB" id="6628055at2759"/>
<evidence type="ECO:0000259" key="1">
    <source>
        <dbReference type="PROSITE" id="PS51029"/>
    </source>
</evidence>
<evidence type="ECO:0000313" key="3">
    <source>
        <dbReference type="Proteomes" id="UP000007819"/>
    </source>
</evidence>
<feature type="domain" description="MADF" evidence="1">
    <location>
        <begin position="10"/>
        <end position="105"/>
    </location>
</feature>
<dbReference type="GeneID" id="107885772"/>